<feature type="region of interest" description="Disordered" evidence="1">
    <location>
        <begin position="1"/>
        <end position="41"/>
    </location>
</feature>
<evidence type="ECO:0000256" key="1">
    <source>
        <dbReference type="SAM" id="MobiDB-lite"/>
    </source>
</evidence>
<proteinExistence type="predicted"/>
<evidence type="ECO:0008006" key="4">
    <source>
        <dbReference type="Google" id="ProtNLM"/>
    </source>
</evidence>
<sequence length="304" mass="35965">MTRVDKKSTQKPRHVRHTTARATRRSLSTITPSNSAPQSASPLFSVLPSEIRNLIFEYAICQTRDPSRRRPTKSNIYRPGHTHRTHLSTELLRTCRLIYYETHAIPLQSATHHIYHFLRYGDENDINTSENVDHYLYHMSSQQGAYLYHLHYTMSHVGVSQFLKYTRHAHLQWKKITWTVRVSFWSAPFIDPKSISIDLLSVALPSTCQEVNLELEALEEDLQERRSLERHAKDLRMVRVRRKDRESLKFDESSRDFTWQKENVTYYVIRLCWRSEVPRREYMHLDHLDCLTSSLAKVVEKNIS</sequence>
<dbReference type="InterPro" id="IPR038883">
    <property type="entry name" value="AN11006-like"/>
</dbReference>
<reference evidence="2" key="1">
    <citation type="journal article" date="2020" name="Stud. Mycol.">
        <title>101 Dothideomycetes genomes: a test case for predicting lifestyles and emergence of pathogens.</title>
        <authorList>
            <person name="Haridas S."/>
            <person name="Albert R."/>
            <person name="Binder M."/>
            <person name="Bloem J."/>
            <person name="Labutti K."/>
            <person name="Salamov A."/>
            <person name="Andreopoulos B."/>
            <person name="Baker S."/>
            <person name="Barry K."/>
            <person name="Bills G."/>
            <person name="Bluhm B."/>
            <person name="Cannon C."/>
            <person name="Castanera R."/>
            <person name="Culley D."/>
            <person name="Daum C."/>
            <person name="Ezra D."/>
            <person name="Gonzalez J."/>
            <person name="Henrissat B."/>
            <person name="Kuo A."/>
            <person name="Liang C."/>
            <person name="Lipzen A."/>
            <person name="Lutzoni F."/>
            <person name="Magnuson J."/>
            <person name="Mondo S."/>
            <person name="Nolan M."/>
            <person name="Ohm R."/>
            <person name="Pangilinan J."/>
            <person name="Park H.-J."/>
            <person name="Ramirez L."/>
            <person name="Alfaro M."/>
            <person name="Sun H."/>
            <person name="Tritt A."/>
            <person name="Yoshinaga Y."/>
            <person name="Zwiers L.-H."/>
            <person name="Turgeon B."/>
            <person name="Goodwin S."/>
            <person name="Spatafora J."/>
            <person name="Crous P."/>
            <person name="Grigoriev I."/>
        </authorList>
    </citation>
    <scope>NUCLEOTIDE SEQUENCE</scope>
    <source>
        <strain evidence="2">CBS 109.77</strain>
    </source>
</reference>
<organism evidence="2 3">
    <name type="scientific">Melanomma pulvis-pyrius CBS 109.77</name>
    <dbReference type="NCBI Taxonomy" id="1314802"/>
    <lineage>
        <taxon>Eukaryota</taxon>
        <taxon>Fungi</taxon>
        <taxon>Dikarya</taxon>
        <taxon>Ascomycota</taxon>
        <taxon>Pezizomycotina</taxon>
        <taxon>Dothideomycetes</taxon>
        <taxon>Pleosporomycetidae</taxon>
        <taxon>Pleosporales</taxon>
        <taxon>Melanommataceae</taxon>
        <taxon>Melanomma</taxon>
    </lineage>
</organism>
<dbReference type="PANTHER" id="PTHR42085">
    <property type="entry name" value="F-BOX DOMAIN-CONTAINING PROTEIN"/>
    <property type="match status" value="1"/>
</dbReference>
<keyword evidence="3" id="KW-1185">Reference proteome</keyword>
<dbReference type="EMBL" id="MU001745">
    <property type="protein sequence ID" value="KAF2800600.1"/>
    <property type="molecule type" value="Genomic_DNA"/>
</dbReference>
<accession>A0A6A6XVY1</accession>
<dbReference type="AlphaFoldDB" id="A0A6A6XVY1"/>
<evidence type="ECO:0000313" key="2">
    <source>
        <dbReference type="EMBL" id="KAF2800600.1"/>
    </source>
</evidence>
<dbReference type="Proteomes" id="UP000799757">
    <property type="component" value="Unassembled WGS sequence"/>
</dbReference>
<evidence type="ECO:0000313" key="3">
    <source>
        <dbReference type="Proteomes" id="UP000799757"/>
    </source>
</evidence>
<feature type="compositionally biased region" description="Basic residues" evidence="1">
    <location>
        <begin position="9"/>
        <end position="24"/>
    </location>
</feature>
<name>A0A6A6XVY1_9PLEO</name>
<dbReference type="PANTHER" id="PTHR42085:SF1">
    <property type="entry name" value="F-BOX DOMAIN-CONTAINING PROTEIN"/>
    <property type="match status" value="1"/>
</dbReference>
<feature type="compositionally biased region" description="Polar residues" evidence="1">
    <location>
        <begin position="32"/>
        <end position="41"/>
    </location>
</feature>
<gene>
    <name evidence="2" type="ORF">K505DRAFT_370155</name>
</gene>
<protein>
    <recommendedName>
        <fullName evidence="4">F-box domain-containing protein</fullName>
    </recommendedName>
</protein>
<dbReference type="OrthoDB" id="288942at2759"/>